<dbReference type="OrthoDB" id="9796135at2"/>
<keyword evidence="2" id="KW-1185">Reference proteome</keyword>
<dbReference type="SUPFAM" id="SSF55021">
    <property type="entry name" value="ACT-like"/>
    <property type="match status" value="1"/>
</dbReference>
<dbReference type="STRING" id="215200.SAMN05216454_10359"/>
<evidence type="ECO:0000313" key="2">
    <source>
        <dbReference type="Proteomes" id="UP000199512"/>
    </source>
</evidence>
<dbReference type="RefSeq" id="WP_091974475.1">
    <property type="nucleotide sequence ID" value="NZ_CAUWDX010000010.1"/>
</dbReference>
<proteinExistence type="predicted"/>
<dbReference type="InterPro" id="IPR045865">
    <property type="entry name" value="ACT-like_dom_sf"/>
</dbReference>
<dbReference type="NCBIfam" id="TIGR03959">
    <property type="entry name" value="hyd_TM1266"/>
    <property type="match status" value="1"/>
</dbReference>
<dbReference type="Proteomes" id="UP000199512">
    <property type="component" value="Unassembled WGS sequence"/>
</dbReference>
<gene>
    <name evidence="1" type="ORF">SAMN05216454_10359</name>
</gene>
<accession>A0A1H8G436</accession>
<reference evidence="1 2" key="1">
    <citation type="submission" date="2016-10" db="EMBL/GenBank/DDBJ databases">
        <authorList>
            <person name="de Groot N.N."/>
        </authorList>
    </citation>
    <scope>NUCLEOTIDE SEQUENCE [LARGE SCALE GENOMIC DNA]</scope>
    <source>
        <strain evidence="1 2">Calf135</strain>
    </source>
</reference>
<name>A0A1H8G436_9FIRM</name>
<organism evidence="1 2">
    <name type="scientific">Peptostreptococcus russellii</name>
    <dbReference type="NCBI Taxonomy" id="215200"/>
    <lineage>
        <taxon>Bacteria</taxon>
        <taxon>Bacillati</taxon>
        <taxon>Bacillota</taxon>
        <taxon>Clostridia</taxon>
        <taxon>Peptostreptococcales</taxon>
        <taxon>Peptostreptococcaceae</taxon>
        <taxon>Peptostreptococcus</taxon>
    </lineage>
</organism>
<protein>
    <submittedName>
        <fullName evidence="1">Putative iron-only hydrogenase system regulator</fullName>
    </submittedName>
</protein>
<dbReference type="Gene3D" id="3.30.70.1150">
    <property type="entry name" value="ACT-like. Chain A, domain 2"/>
    <property type="match status" value="1"/>
</dbReference>
<dbReference type="InterPro" id="IPR027271">
    <property type="entry name" value="Acetolactate_synth/TF_NikR_C"/>
</dbReference>
<dbReference type="AlphaFoldDB" id="A0A1H8G436"/>
<dbReference type="EMBL" id="FODF01000003">
    <property type="protein sequence ID" value="SEN38851.1"/>
    <property type="molecule type" value="Genomic_DNA"/>
</dbReference>
<dbReference type="InterPro" id="IPR023860">
    <property type="entry name" value="FeFe-hyd_TM1266"/>
</dbReference>
<dbReference type="Pfam" id="PF21699">
    <property type="entry name" value="TM1266-like"/>
    <property type="match status" value="1"/>
</dbReference>
<sequence>MTKRVAVISAILENPALCQSEFNNTISEYKGIVKGRMGIPFEDEGMSVVSITVIATLNEINGLTGRLGTIEHVTVKTAISKKEMPCP</sequence>
<evidence type="ECO:0000313" key="1">
    <source>
        <dbReference type="EMBL" id="SEN38851.1"/>
    </source>
</evidence>